<dbReference type="EMBL" id="KQ085894">
    <property type="protein sequence ID" value="KLO18488.1"/>
    <property type="molecule type" value="Genomic_DNA"/>
</dbReference>
<dbReference type="OrthoDB" id="3350812at2759"/>
<dbReference type="Pfam" id="PF20151">
    <property type="entry name" value="DUF6533"/>
    <property type="match status" value="1"/>
</dbReference>
<protein>
    <recommendedName>
        <fullName evidence="2">DUF6533 domain-containing protein</fullName>
    </recommendedName>
</protein>
<sequence length="328" mass="37169">MSLSKEDLQVLRNLQFVKLFNVAFYALMIYDYVVSLSDEINFIWPGEWRLGKTLYVINRYLVFVDPAVTLMYLFGTNTNVQTCNGLASAIVWLAVIGSQISQLILSMRTYAIWGKSLTVLSILLTIHVALLVSEAMTIRSFLKTFKYGHSLANIAIACTPISSKSHVWIAYLFIVVLELTIVILTIYKAYATWHRGISALTITLYRDGLRFNSLSNNYIAKFPTAIMCFCLLFVMSIVNEVLQADPSLAIFYDLFTEYVFGSSLPQRIMQAILSGKIILHLRRETLCSQQTQGDGSVTLPQRTFISEFQGPEAAQTMDNNFELIDRHE</sequence>
<keyword evidence="1" id="KW-0812">Transmembrane</keyword>
<gene>
    <name evidence="3" type="ORF">SCHPADRAFT_936161</name>
</gene>
<evidence type="ECO:0000313" key="3">
    <source>
        <dbReference type="EMBL" id="KLO18488.1"/>
    </source>
</evidence>
<feature type="transmembrane region" description="Helical" evidence="1">
    <location>
        <begin position="218"/>
        <end position="238"/>
    </location>
</feature>
<feature type="transmembrane region" description="Helical" evidence="1">
    <location>
        <begin position="111"/>
        <end position="132"/>
    </location>
</feature>
<evidence type="ECO:0000313" key="4">
    <source>
        <dbReference type="Proteomes" id="UP000053477"/>
    </source>
</evidence>
<reference evidence="3 4" key="1">
    <citation type="submission" date="2015-04" db="EMBL/GenBank/DDBJ databases">
        <title>Complete genome sequence of Schizopora paradoxa KUC8140, a cosmopolitan wood degrader in East Asia.</title>
        <authorList>
            <consortium name="DOE Joint Genome Institute"/>
            <person name="Min B."/>
            <person name="Park H."/>
            <person name="Jang Y."/>
            <person name="Kim J.-J."/>
            <person name="Kim K.H."/>
            <person name="Pangilinan J."/>
            <person name="Lipzen A."/>
            <person name="Riley R."/>
            <person name="Grigoriev I.V."/>
            <person name="Spatafora J.W."/>
            <person name="Choi I.-G."/>
        </authorList>
    </citation>
    <scope>NUCLEOTIDE SEQUENCE [LARGE SCALE GENOMIC DNA]</scope>
    <source>
        <strain evidence="3 4">KUC8140</strain>
    </source>
</reference>
<keyword evidence="1" id="KW-0472">Membrane</keyword>
<feature type="transmembrane region" description="Helical" evidence="1">
    <location>
        <begin position="86"/>
        <end position="105"/>
    </location>
</feature>
<evidence type="ECO:0000259" key="2">
    <source>
        <dbReference type="Pfam" id="PF20151"/>
    </source>
</evidence>
<feature type="domain" description="DUF6533" evidence="2">
    <location>
        <begin position="20"/>
        <end position="64"/>
    </location>
</feature>
<keyword evidence="4" id="KW-1185">Reference proteome</keyword>
<feature type="transmembrane region" description="Helical" evidence="1">
    <location>
        <begin position="16"/>
        <end position="34"/>
    </location>
</feature>
<dbReference type="AlphaFoldDB" id="A0A0H2S9X7"/>
<organism evidence="3 4">
    <name type="scientific">Schizopora paradoxa</name>
    <dbReference type="NCBI Taxonomy" id="27342"/>
    <lineage>
        <taxon>Eukaryota</taxon>
        <taxon>Fungi</taxon>
        <taxon>Dikarya</taxon>
        <taxon>Basidiomycota</taxon>
        <taxon>Agaricomycotina</taxon>
        <taxon>Agaricomycetes</taxon>
        <taxon>Hymenochaetales</taxon>
        <taxon>Schizoporaceae</taxon>
        <taxon>Schizopora</taxon>
    </lineage>
</organism>
<name>A0A0H2S9X7_9AGAM</name>
<dbReference type="InParanoid" id="A0A0H2S9X7"/>
<proteinExistence type="predicted"/>
<dbReference type="InterPro" id="IPR045340">
    <property type="entry name" value="DUF6533"/>
</dbReference>
<evidence type="ECO:0000256" key="1">
    <source>
        <dbReference type="SAM" id="Phobius"/>
    </source>
</evidence>
<accession>A0A0H2S9X7</accession>
<feature type="transmembrane region" description="Helical" evidence="1">
    <location>
        <begin position="54"/>
        <end position="74"/>
    </location>
</feature>
<feature type="transmembrane region" description="Helical" evidence="1">
    <location>
        <begin position="168"/>
        <end position="187"/>
    </location>
</feature>
<dbReference type="Proteomes" id="UP000053477">
    <property type="component" value="Unassembled WGS sequence"/>
</dbReference>
<keyword evidence="1" id="KW-1133">Transmembrane helix</keyword>